<dbReference type="InterPro" id="IPR029052">
    <property type="entry name" value="Metallo-depent_PP-like"/>
</dbReference>
<dbReference type="Gene3D" id="3.60.21.10">
    <property type="match status" value="1"/>
</dbReference>
<accession>A0A1E5LJF0</accession>
<dbReference type="GO" id="GO:0046872">
    <property type="term" value="F:metal ion binding"/>
    <property type="evidence" value="ECO:0007669"/>
    <property type="project" value="UniProtKB-KW"/>
</dbReference>
<dbReference type="PANTHER" id="PTHR31302:SF25">
    <property type="entry name" value="PHOSPHOESTERASE"/>
    <property type="match status" value="1"/>
</dbReference>
<comment type="cofactor">
    <cofactor evidence="1">
        <name>a divalent metal cation</name>
        <dbReference type="ChEBI" id="CHEBI:60240"/>
    </cofactor>
</comment>
<name>A0A1E5LJF0_9BACI</name>
<dbReference type="SUPFAM" id="SSF56300">
    <property type="entry name" value="Metallo-dependent phosphatases"/>
    <property type="match status" value="1"/>
</dbReference>
<dbReference type="Pfam" id="PF00149">
    <property type="entry name" value="Metallophos"/>
    <property type="match status" value="1"/>
</dbReference>
<gene>
    <name evidence="6" type="ORF">BFG57_09235</name>
</gene>
<evidence type="ECO:0000256" key="2">
    <source>
        <dbReference type="ARBA" id="ARBA00022723"/>
    </source>
</evidence>
<keyword evidence="7" id="KW-1185">Reference proteome</keyword>
<organism evidence="6 7">
    <name type="scientific">Bacillus solimangrovi</name>
    <dbReference type="NCBI Taxonomy" id="1305675"/>
    <lineage>
        <taxon>Bacteria</taxon>
        <taxon>Bacillati</taxon>
        <taxon>Bacillota</taxon>
        <taxon>Bacilli</taxon>
        <taxon>Bacillales</taxon>
        <taxon>Bacillaceae</taxon>
        <taxon>Bacillus</taxon>
    </lineage>
</organism>
<dbReference type="InterPro" id="IPR004843">
    <property type="entry name" value="Calcineurin-like_PHP"/>
</dbReference>
<dbReference type="InterPro" id="IPR051158">
    <property type="entry name" value="Metallophosphoesterase_sf"/>
</dbReference>
<dbReference type="GO" id="GO:0009245">
    <property type="term" value="P:lipid A biosynthetic process"/>
    <property type="evidence" value="ECO:0007669"/>
    <property type="project" value="TreeGrafter"/>
</dbReference>
<proteinExistence type="inferred from homology"/>
<reference evidence="6 7" key="1">
    <citation type="submission" date="2016-08" db="EMBL/GenBank/DDBJ databases">
        <title>Genome of Bacillus solimangrovi GH2-4.</title>
        <authorList>
            <person name="Lim S."/>
            <person name="Kim B.-C."/>
        </authorList>
    </citation>
    <scope>NUCLEOTIDE SEQUENCE [LARGE SCALE GENOMIC DNA]</scope>
    <source>
        <strain evidence="6 7">GH2-4</strain>
    </source>
</reference>
<keyword evidence="3" id="KW-0378">Hydrolase</keyword>
<dbReference type="GO" id="GO:0016020">
    <property type="term" value="C:membrane"/>
    <property type="evidence" value="ECO:0007669"/>
    <property type="project" value="GOC"/>
</dbReference>
<sequence length="287" mass="32802">MNRRNFMKRSFKLLINTIILTGGTYVYARYIEPRLIRTNLEKIVAPQIPESFDGLRILQFSDTHIGHNYTLDQFKRLVEKINEQSCDLVLFTGDLVDEPNNYDQLDQISPILSAIQAPLGKYAIFGNHDHGGYGTEIMKKVYEQSDFQLLMNERVDIYNTLGERIIIGGIDDAMLGHPKPELALQNVTEEDFAILLAHEPDIFAHLGSFHFHTQLSGHSHGGQVQLPFLGPLYTPPGAKKYYEGWYDHADNEKKLYVNRGIGTTREPYRFLSIPEITIFTLKRSEAS</sequence>
<evidence type="ECO:0000256" key="1">
    <source>
        <dbReference type="ARBA" id="ARBA00001968"/>
    </source>
</evidence>
<evidence type="ECO:0000313" key="6">
    <source>
        <dbReference type="EMBL" id="OEH94222.1"/>
    </source>
</evidence>
<dbReference type="OrthoDB" id="9780884at2"/>
<dbReference type="PANTHER" id="PTHR31302">
    <property type="entry name" value="TRANSMEMBRANE PROTEIN WITH METALLOPHOSPHOESTERASE DOMAIN-RELATED"/>
    <property type="match status" value="1"/>
</dbReference>
<keyword evidence="2" id="KW-0479">Metal-binding</keyword>
<dbReference type="GO" id="GO:0008758">
    <property type="term" value="F:UDP-2,3-diacylglucosamine hydrolase activity"/>
    <property type="evidence" value="ECO:0007669"/>
    <property type="project" value="TreeGrafter"/>
</dbReference>
<dbReference type="EMBL" id="MJEH01000004">
    <property type="protein sequence ID" value="OEH94222.1"/>
    <property type="molecule type" value="Genomic_DNA"/>
</dbReference>
<evidence type="ECO:0000313" key="7">
    <source>
        <dbReference type="Proteomes" id="UP000095209"/>
    </source>
</evidence>
<dbReference type="FunFam" id="3.60.21.10:FF:000028">
    <property type="entry name" value="Putative metallophosphoesterase"/>
    <property type="match status" value="1"/>
</dbReference>
<feature type="domain" description="Calcineurin-like phosphoesterase" evidence="5">
    <location>
        <begin position="55"/>
        <end position="220"/>
    </location>
</feature>
<dbReference type="Proteomes" id="UP000095209">
    <property type="component" value="Unassembled WGS sequence"/>
</dbReference>
<dbReference type="CDD" id="cd07385">
    <property type="entry name" value="MPP_YkuE_C"/>
    <property type="match status" value="1"/>
</dbReference>
<evidence type="ECO:0000256" key="4">
    <source>
        <dbReference type="ARBA" id="ARBA00061089"/>
    </source>
</evidence>
<comment type="caution">
    <text evidence="6">The sequence shown here is derived from an EMBL/GenBank/DDBJ whole genome shotgun (WGS) entry which is preliminary data.</text>
</comment>
<comment type="similarity">
    <text evidence="4">Belongs to the metallophosphoesterase superfamily.</text>
</comment>
<evidence type="ECO:0000259" key="5">
    <source>
        <dbReference type="Pfam" id="PF00149"/>
    </source>
</evidence>
<dbReference type="AlphaFoldDB" id="A0A1E5LJF0"/>
<evidence type="ECO:0000256" key="3">
    <source>
        <dbReference type="ARBA" id="ARBA00022801"/>
    </source>
</evidence>
<protein>
    <submittedName>
        <fullName evidence="6">Metallophosphoesterase</fullName>
    </submittedName>
</protein>